<sequence>MAKSGRPRNILVPSPTVRTEQRSASSTSGYSANQSTPTTELRPGMELRPSTILRAAPIASPSPVASTETPTRRLVMSPAPIPSQGTNRTMSRGMRLGFVPPTLKDGNPIACLQKDEIDTEIAKWANAVICYVIGDTPTLKYLHTYVERNWNIQSKPIIYLHDQGYFIIKFETLDDRNMVLCSGPYSIANHPMIIKPWSANFSFKDEVLREVPLWVQLPNLPLSCWGPNALSRIESVIGKPLLADECTTHQTRILYARMLIQVDVTRPRVDILQVEEPNGMVFEQQVLFDWFPPFCEMCNQDGHDYSVQKPPVKRGVKYRKQWVPKKPQIQPVPNEWQTSLLSSKNHNNLRWRLGLLLLEGLVLDLAQILNMSLPLL</sequence>
<gene>
    <name evidence="4 5" type="primary">LOC110792307</name>
</gene>
<dbReference type="RefSeq" id="XP_021852815.1">
    <property type="nucleotide sequence ID" value="XM_021997123.1"/>
</dbReference>
<dbReference type="KEGG" id="soe:110792307"/>
<feature type="domain" description="DUF4283" evidence="2">
    <location>
        <begin position="122"/>
        <end position="204"/>
    </location>
</feature>
<proteinExistence type="predicted"/>
<feature type="compositionally biased region" description="Polar residues" evidence="1">
    <location>
        <begin position="16"/>
        <end position="39"/>
    </location>
</feature>
<evidence type="ECO:0000313" key="5">
    <source>
        <dbReference type="RefSeq" id="XP_021852816.1"/>
    </source>
</evidence>
<evidence type="ECO:0000313" key="4">
    <source>
        <dbReference type="RefSeq" id="XP_021852815.1"/>
    </source>
</evidence>
<dbReference type="RefSeq" id="XP_021852816.1">
    <property type="nucleotide sequence ID" value="XM_021997124.1"/>
</dbReference>
<name>A0A9R0IQQ0_SPIOL</name>
<evidence type="ECO:0000313" key="3">
    <source>
        <dbReference type="Proteomes" id="UP000813463"/>
    </source>
</evidence>
<dbReference type="InterPro" id="IPR025558">
    <property type="entry name" value="DUF4283"/>
</dbReference>
<dbReference type="Pfam" id="PF14111">
    <property type="entry name" value="DUF4283"/>
    <property type="match status" value="1"/>
</dbReference>
<dbReference type="PANTHER" id="PTHR33233:SF17">
    <property type="entry name" value="DUF4283 DOMAIN-CONTAINING PROTEIN"/>
    <property type="match status" value="1"/>
</dbReference>
<reference evidence="3" key="1">
    <citation type="journal article" date="2021" name="Nat. Commun.">
        <title>Genomic analyses provide insights into spinach domestication and the genetic basis of agronomic traits.</title>
        <authorList>
            <person name="Cai X."/>
            <person name="Sun X."/>
            <person name="Xu C."/>
            <person name="Sun H."/>
            <person name="Wang X."/>
            <person name="Ge C."/>
            <person name="Zhang Z."/>
            <person name="Wang Q."/>
            <person name="Fei Z."/>
            <person name="Jiao C."/>
            <person name="Wang Q."/>
        </authorList>
    </citation>
    <scope>NUCLEOTIDE SEQUENCE [LARGE SCALE GENOMIC DNA]</scope>
    <source>
        <strain evidence="3">cv. Varoflay</strain>
    </source>
</reference>
<evidence type="ECO:0000259" key="2">
    <source>
        <dbReference type="Pfam" id="PF14111"/>
    </source>
</evidence>
<accession>A0A9R0IQQ0</accession>
<dbReference type="PANTHER" id="PTHR33233">
    <property type="entry name" value="ENDONUCLEASE/EXONUCLEASE/PHOSPHATASE"/>
    <property type="match status" value="1"/>
</dbReference>
<protein>
    <submittedName>
        <fullName evidence="4 5">Uncharacterized protein LOC110792307</fullName>
    </submittedName>
</protein>
<feature type="region of interest" description="Disordered" evidence="1">
    <location>
        <begin position="60"/>
        <end position="93"/>
    </location>
</feature>
<dbReference type="OrthoDB" id="1751344at2759"/>
<keyword evidence="3" id="KW-1185">Reference proteome</keyword>
<dbReference type="AlphaFoldDB" id="A0A9R0IQQ0"/>
<reference evidence="4 5" key="2">
    <citation type="submission" date="2025-04" db="UniProtKB">
        <authorList>
            <consortium name="RefSeq"/>
        </authorList>
    </citation>
    <scope>IDENTIFICATION</scope>
</reference>
<dbReference type="Proteomes" id="UP000813463">
    <property type="component" value="Chromosome 4"/>
</dbReference>
<organism evidence="3 4">
    <name type="scientific">Spinacia oleracea</name>
    <name type="common">Spinach</name>
    <dbReference type="NCBI Taxonomy" id="3562"/>
    <lineage>
        <taxon>Eukaryota</taxon>
        <taxon>Viridiplantae</taxon>
        <taxon>Streptophyta</taxon>
        <taxon>Embryophyta</taxon>
        <taxon>Tracheophyta</taxon>
        <taxon>Spermatophyta</taxon>
        <taxon>Magnoliopsida</taxon>
        <taxon>eudicotyledons</taxon>
        <taxon>Gunneridae</taxon>
        <taxon>Pentapetalae</taxon>
        <taxon>Caryophyllales</taxon>
        <taxon>Chenopodiaceae</taxon>
        <taxon>Chenopodioideae</taxon>
        <taxon>Anserineae</taxon>
        <taxon>Spinacia</taxon>
    </lineage>
</organism>
<dbReference type="GeneID" id="110792307"/>
<evidence type="ECO:0000256" key="1">
    <source>
        <dbReference type="SAM" id="MobiDB-lite"/>
    </source>
</evidence>
<feature type="region of interest" description="Disordered" evidence="1">
    <location>
        <begin position="1"/>
        <end position="45"/>
    </location>
</feature>